<keyword evidence="6 7" id="KW-0067">ATP-binding</keyword>
<evidence type="ECO:0000256" key="2">
    <source>
        <dbReference type="ARBA" id="ARBA00022527"/>
    </source>
</evidence>
<dbReference type="InterPro" id="IPR011009">
    <property type="entry name" value="Kinase-like_dom_sf"/>
</dbReference>
<dbReference type="GO" id="GO:0005524">
    <property type="term" value="F:ATP binding"/>
    <property type="evidence" value="ECO:0007669"/>
    <property type="project" value="UniProtKB-UniRule"/>
</dbReference>
<feature type="domain" description="Protein kinase" evidence="9">
    <location>
        <begin position="18"/>
        <end position="299"/>
    </location>
</feature>
<dbReference type="PROSITE" id="PS00108">
    <property type="entry name" value="PROTEIN_KINASE_ST"/>
    <property type="match status" value="1"/>
</dbReference>
<sequence length="497" mass="51310">MGRDRRGGEAPGLLADRYRLIEVLGGGGMAEVWRAEDAFLGRPVAIKLLRPDAPAIHAIAAAQAQPAHSPAGPAAVGQAWREAQGAARLVHPNVVQIYDVDTADGQPFLVMELVDGHDLAAVLHQRGPLPPAEVAAIGAQAARALAAAHAAGLVHRDVKPGNLLYAPDGTVKLTDFGIASPLDGSVPGDRTAARTPGPLVGTAAYVSPEQVNGHPATPASDLYALGCVLYELLTGQPPFTADATPALLHHHQATAPTAPSHPRDVTPAHLQDIILQLLAKDPSQRLQDATLVASVLEALGQPAANPTASSQPHQVTQVLPTLDPYGTGSRPASTQAVSAWITHHPRHVAALAGMALLLTVVILVVAFRGSGPTPTPPTAGVPTAAETTQAASPKPVRSRTPSTSPRATASSPLAALAALQGRINQQVASGQLHPEAAGKINDHIKHIAKKLSQGKTEEVAGKSAEIRQKLAEAAGKGQWTPDPTTLQLLDRIAATGR</sequence>
<dbReference type="PANTHER" id="PTHR43289">
    <property type="entry name" value="MITOGEN-ACTIVATED PROTEIN KINASE KINASE KINASE 20-RELATED"/>
    <property type="match status" value="1"/>
</dbReference>
<comment type="caution">
    <text evidence="10">The sequence shown here is derived from an EMBL/GenBank/DDBJ whole genome shotgun (WGS) entry which is preliminary data.</text>
</comment>
<dbReference type="Proteomes" id="UP000468735">
    <property type="component" value="Unassembled WGS sequence"/>
</dbReference>
<gene>
    <name evidence="10" type="ORF">F8566_01255</name>
</gene>
<dbReference type="SUPFAM" id="SSF56112">
    <property type="entry name" value="Protein kinase-like (PK-like)"/>
    <property type="match status" value="1"/>
</dbReference>
<evidence type="ECO:0000259" key="9">
    <source>
        <dbReference type="PROSITE" id="PS50011"/>
    </source>
</evidence>
<dbReference type="Pfam" id="PF00069">
    <property type="entry name" value="Pkinase"/>
    <property type="match status" value="1"/>
</dbReference>
<dbReference type="EC" id="2.7.11.1" evidence="1"/>
<dbReference type="EMBL" id="WBMT01000001">
    <property type="protein sequence ID" value="KAB2352350.1"/>
    <property type="molecule type" value="Genomic_DNA"/>
</dbReference>
<keyword evidence="5 10" id="KW-0418">Kinase</keyword>
<accession>A0A6H9YZS4</accession>
<evidence type="ECO:0000256" key="3">
    <source>
        <dbReference type="ARBA" id="ARBA00022679"/>
    </source>
</evidence>
<proteinExistence type="predicted"/>
<evidence type="ECO:0000256" key="5">
    <source>
        <dbReference type="ARBA" id="ARBA00022777"/>
    </source>
</evidence>
<dbReference type="PANTHER" id="PTHR43289:SF6">
    <property type="entry name" value="SERINE_THREONINE-PROTEIN KINASE NEKL-3"/>
    <property type="match status" value="1"/>
</dbReference>
<evidence type="ECO:0000313" key="10">
    <source>
        <dbReference type="EMBL" id="KAB2352350.1"/>
    </source>
</evidence>
<dbReference type="InterPro" id="IPR017441">
    <property type="entry name" value="Protein_kinase_ATP_BS"/>
</dbReference>
<dbReference type="OrthoDB" id="9762169at2"/>
<dbReference type="InterPro" id="IPR000719">
    <property type="entry name" value="Prot_kinase_dom"/>
</dbReference>
<keyword evidence="3" id="KW-0808">Transferase</keyword>
<dbReference type="AlphaFoldDB" id="A0A6H9YZS4"/>
<evidence type="ECO:0000313" key="11">
    <source>
        <dbReference type="Proteomes" id="UP000468735"/>
    </source>
</evidence>
<dbReference type="CDD" id="cd14014">
    <property type="entry name" value="STKc_PknB_like"/>
    <property type="match status" value="1"/>
</dbReference>
<evidence type="ECO:0000256" key="7">
    <source>
        <dbReference type="PROSITE-ProRule" id="PRU10141"/>
    </source>
</evidence>
<reference evidence="10 11" key="1">
    <citation type="submission" date="2019-09" db="EMBL/GenBank/DDBJ databases">
        <title>Actinomadura physcomitrii sp. nov., a novel actinomycete isolated from moss [Physcomitrium sphaericum (Ludw) Fuernr].</title>
        <authorList>
            <person name="Zhuang X."/>
            <person name="Liu C."/>
        </authorList>
    </citation>
    <scope>NUCLEOTIDE SEQUENCE [LARGE SCALE GENOMIC DNA]</scope>
    <source>
        <strain evidence="10 11">HMC1</strain>
    </source>
</reference>
<dbReference type="RefSeq" id="WP_151557074.1">
    <property type="nucleotide sequence ID" value="NZ_WBMT01000001.1"/>
</dbReference>
<organism evidence="10 11">
    <name type="scientific">Actinomadura rudentiformis</name>
    <dbReference type="NCBI Taxonomy" id="359158"/>
    <lineage>
        <taxon>Bacteria</taxon>
        <taxon>Bacillati</taxon>
        <taxon>Actinomycetota</taxon>
        <taxon>Actinomycetes</taxon>
        <taxon>Streptosporangiales</taxon>
        <taxon>Thermomonosporaceae</taxon>
        <taxon>Actinomadura</taxon>
    </lineage>
</organism>
<keyword evidence="11" id="KW-1185">Reference proteome</keyword>
<evidence type="ECO:0000256" key="8">
    <source>
        <dbReference type="SAM" id="MobiDB-lite"/>
    </source>
</evidence>
<dbReference type="InterPro" id="IPR008271">
    <property type="entry name" value="Ser/Thr_kinase_AS"/>
</dbReference>
<dbReference type="PROSITE" id="PS00107">
    <property type="entry name" value="PROTEIN_KINASE_ATP"/>
    <property type="match status" value="1"/>
</dbReference>
<evidence type="ECO:0000256" key="6">
    <source>
        <dbReference type="ARBA" id="ARBA00022840"/>
    </source>
</evidence>
<dbReference type="Gene3D" id="1.10.510.10">
    <property type="entry name" value="Transferase(Phosphotransferase) domain 1"/>
    <property type="match status" value="1"/>
</dbReference>
<keyword evidence="4 7" id="KW-0547">Nucleotide-binding</keyword>
<evidence type="ECO:0000256" key="4">
    <source>
        <dbReference type="ARBA" id="ARBA00022741"/>
    </source>
</evidence>
<feature type="binding site" evidence="7">
    <location>
        <position position="47"/>
    </location>
    <ligand>
        <name>ATP</name>
        <dbReference type="ChEBI" id="CHEBI:30616"/>
    </ligand>
</feature>
<protein>
    <recommendedName>
        <fullName evidence="1">non-specific serine/threonine protein kinase</fullName>
        <ecNumber evidence="1">2.7.11.1</ecNumber>
    </recommendedName>
</protein>
<dbReference type="GO" id="GO:0004674">
    <property type="term" value="F:protein serine/threonine kinase activity"/>
    <property type="evidence" value="ECO:0007669"/>
    <property type="project" value="UniProtKB-KW"/>
</dbReference>
<keyword evidence="2 10" id="KW-0723">Serine/threonine-protein kinase</keyword>
<feature type="region of interest" description="Disordered" evidence="8">
    <location>
        <begin position="372"/>
        <end position="410"/>
    </location>
</feature>
<dbReference type="SMART" id="SM00220">
    <property type="entry name" value="S_TKc"/>
    <property type="match status" value="1"/>
</dbReference>
<dbReference type="Gene3D" id="3.30.200.20">
    <property type="entry name" value="Phosphorylase Kinase, domain 1"/>
    <property type="match status" value="1"/>
</dbReference>
<name>A0A6H9YZS4_9ACTN</name>
<dbReference type="PROSITE" id="PS50011">
    <property type="entry name" value="PROTEIN_KINASE_DOM"/>
    <property type="match status" value="1"/>
</dbReference>
<evidence type="ECO:0000256" key="1">
    <source>
        <dbReference type="ARBA" id="ARBA00012513"/>
    </source>
</evidence>
<feature type="compositionally biased region" description="Low complexity" evidence="8">
    <location>
        <begin position="398"/>
        <end position="410"/>
    </location>
</feature>